<dbReference type="AlphaFoldDB" id="A0A074VYJ5"/>
<evidence type="ECO:0000313" key="3">
    <source>
        <dbReference type="Proteomes" id="UP000030672"/>
    </source>
</evidence>
<keyword evidence="3" id="KW-1185">Reference proteome</keyword>
<gene>
    <name evidence="2" type="ORF">M437DRAFT_41700</name>
</gene>
<evidence type="ECO:0000313" key="2">
    <source>
        <dbReference type="EMBL" id="KEQ65895.1"/>
    </source>
</evidence>
<organism evidence="2 3">
    <name type="scientific">Aureobasidium melanogenum (strain CBS 110374)</name>
    <name type="common">Aureobasidium pullulans var. melanogenum</name>
    <dbReference type="NCBI Taxonomy" id="1043003"/>
    <lineage>
        <taxon>Eukaryota</taxon>
        <taxon>Fungi</taxon>
        <taxon>Dikarya</taxon>
        <taxon>Ascomycota</taxon>
        <taxon>Pezizomycotina</taxon>
        <taxon>Dothideomycetes</taxon>
        <taxon>Dothideomycetidae</taxon>
        <taxon>Dothideales</taxon>
        <taxon>Saccotheciaceae</taxon>
        <taxon>Aureobasidium</taxon>
    </lineage>
</organism>
<feature type="region of interest" description="Disordered" evidence="1">
    <location>
        <begin position="18"/>
        <end position="53"/>
    </location>
</feature>
<protein>
    <submittedName>
        <fullName evidence="2">Uncharacterized protein</fullName>
    </submittedName>
</protein>
<accession>A0A074VYJ5</accession>
<dbReference type="GeneID" id="63913796"/>
<dbReference type="Proteomes" id="UP000030672">
    <property type="component" value="Unassembled WGS sequence"/>
</dbReference>
<dbReference type="HOGENOM" id="CLU_979976_0_0_1"/>
<dbReference type="STRING" id="1043003.A0A074VYJ5"/>
<dbReference type="RefSeq" id="XP_040882918.1">
    <property type="nucleotide sequence ID" value="XM_041020423.1"/>
</dbReference>
<dbReference type="EMBL" id="KL584826">
    <property type="protein sequence ID" value="KEQ65895.1"/>
    <property type="molecule type" value="Genomic_DNA"/>
</dbReference>
<reference evidence="2 3" key="1">
    <citation type="journal article" date="2014" name="BMC Genomics">
        <title>Genome sequencing of four Aureobasidium pullulans varieties: biotechnological potential, stress tolerance, and description of new species.</title>
        <authorList>
            <person name="Gostin Ar C."/>
            <person name="Ohm R.A."/>
            <person name="Kogej T."/>
            <person name="Sonjak S."/>
            <person name="Turk M."/>
            <person name="Zajc J."/>
            <person name="Zalar P."/>
            <person name="Grube M."/>
            <person name="Sun H."/>
            <person name="Han J."/>
            <person name="Sharma A."/>
            <person name="Chiniquy J."/>
            <person name="Ngan C.Y."/>
            <person name="Lipzen A."/>
            <person name="Barry K."/>
            <person name="Grigoriev I.V."/>
            <person name="Gunde-Cimerman N."/>
        </authorList>
    </citation>
    <scope>NUCLEOTIDE SEQUENCE [LARGE SCALE GENOMIC DNA]</scope>
    <source>
        <strain evidence="2 3">CBS 110374</strain>
    </source>
</reference>
<name>A0A074VYJ5_AURM1</name>
<proteinExistence type="predicted"/>
<evidence type="ECO:0000256" key="1">
    <source>
        <dbReference type="SAM" id="MobiDB-lite"/>
    </source>
</evidence>
<sequence>MSSKQWCRWNSHLAPSNTRGRRIPLINNHGLPVSPALQPAKQRPVREQQPLESLTPFRKAVATNPYANALATSVRQCNYTAARLPSHHLLPFATSFRRHENDKLVPYLAPVDKSRQTSRAYVLNSRQLLRSLGQKKNWQRLLGHDLKFGLKNRNDYQWPSHMDEVILSQLRSSVVRKLTWLLSKPNAKLVIPFESTTECPSSACILYLRKESQPQSLSDLGISQYHLPDLLGQEVLDGLIKNTSFAEKDALVLAQSYMTVSAHVAIAKLSAFLSSSDATLKGLKT</sequence>